<evidence type="ECO:0000313" key="1">
    <source>
        <dbReference type="EMBL" id="KAL2620799.1"/>
    </source>
</evidence>
<dbReference type="EMBL" id="JBHFFA010000006">
    <property type="protein sequence ID" value="KAL2620799.1"/>
    <property type="molecule type" value="Genomic_DNA"/>
</dbReference>
<protein>
    <submittedName>
        <fullName evidence="1">Uncharacterized protein</fullName>
    </submittedName>
</protein>
<dbReference type="Proteomes" id="UP001605036">
    <property type="component" value="Unassembled WGS sequence"/>
</dbReference>
<accession>A0ABD1Y315</accession>
<evidence type="ECO:0000313" key="2">
    <source>
        <dbReference type="Proteomes" id="UP001605036"/>
    </source>
</evidence>
<sequence>MPGSTSSSIPTQVLFHSCYDDVGAGSNSGHKPLIVGEWRLSPRDENNVTFEIDSPYANSWYEQWFATQLKDYEEQRAGFLGAGSLIG</sequence>
<name>A0ABD1Y315_9MARC</name>
<gene>
    <name evidence="1" type="ORF">R1flu_001004</name>
</gene>
<proteinExistence type="predicted"/>
<dbReference type="AlphaFoldDB" id="A0ABD1Y315"/>
<comment type="caution">
    <text evidence="1">The sequence shown here is derived from an EMBL/GenBank/DDBJ whole genome shotgun (WGS) entry which is preliminary data.</text>
</comment>
<keyword evidence="2" id="KW-1185">Reference proteome</keyword>
<reference evidence="1 2" key="1">
    <citation type="submission" date="2024-09" db="EMBL/GenBank/DDBJ databases">
        <title>Chromosome-scale assembly of Riccia fluitans.</title>
        <authorList>
            <person name="Paukszto L."/>
            <person name="Sawicki J."/>
            <person name="Karawczyk K."/>
            <person name="Piernik-Szablinska J."/>
            <person name="Szczecinska M."/>
            <person name="Mazdziarz M."/>
        </authorList>
    </citation>
    <scope>NUCLEOTIDE SEQUENCE [LARGE SCALE GENOMIC DNA]</scope>
    <source>
        <strain evidence="1">Rf_01</strain>
        <tissue evidence="1">Aerial parts of the thallus</tissue>
    </source>
</reference>
<organism evidence="1 2">
    <name type="scientific">Riccia fluitans</name>
    <dbReference type="NCBI Taxonomy" id="41844"/>
    <lineage>
        <taxon>Eukaryota</taxon>
        <taxon>Viridiplantae</taxon>
        <taxon>Streptophyta</taxon>
        <taxon>Embryophyta</taxon>
        <taxon>Marchantiophyta</taxon>
        <taxon>Marchantiopsida</taxon>
        <taxon>Marchantiidae</taxon>
        <taxon>Marchantiales</taxon>
        <taxon>Ricciaceae</taxon>
        <taxon>Riccia</taxon>
    </lineage>
</organism>